<evidence type="ECO:0000313" key="2">
    <source>
        <dbReference type="EMBL" id="KAK7854437.1"/>
    </source>
</evidence>
<dbReference type="EMBL" id="PKMF04000055">
    <property type="protein sequence ID" value="KAK7854437.1"/>
    <property type="molecule type" value="Genomic_DNA"/>
</dbReference>
<protein>
    <submittedName>
        <fullName evidence="2">Uncharacterized protein</fullName>
    </submittedName>
</protein>
<sequence>MCLFPVSEVIRKLQILQRERQGWSLSRANEEVGHGSVDNYETRIFSHDTVTPNLVEQVRPRDDIEIEVTGVKSAQIVEDKCDNTMWTDSTHVVVSTGGVGFSDMEPSKLDFHNQLQEIDREIVRYDSSEGGSKEGEDILQTSVGGHPLQTGTEEGWGSSRTEQHSMTKEGKGKIKSGYTESTIRNQTKEKGVINSCSPKKGRRFENAGYAGIGVAIRDSDGEIIAALSQQIPLPFSVEMAEAMAA</sequence>
<feature type="region of interest" description="Disordered" evidence="1">
    <location>
        <begin position="127"/>
        <end position="173"/>
    </location>
</feature>
<proteinExistence type="predicted"/>
<accession>A0AAW0LT88</accession>
<organism evidence="2 3">
    <name type="scientific">Quercus suber</name>
    <name type="common">Cork oak</name>
    <dbReference type="NCBI Taxonomy" id="58331"/>
    <lineage>
        <taxon>Eukaryota</taxon>
        <taxon>Viridiplantae</taxon>
        <taxon>Streptophyta</taxon>
        <taxon>Embryophyta</taxon>
        <taxon>Tracheophyta</taxon>
        <taxon>Spermatophyta</taxon>
        <taxon>Magnoliopsida</taxon>
        <taxon>eudicotyledons</taxon>
        <taxon>Gunneridae</taxon>
        <taxon>Pentapetalae</taxon>
        <taxon>rosids</taxon>
        <taxon>fabids</taxon>
        <taxon>Fagales</taxon>
        <taxon>Fagaceae</taxon>
        <taxon>Quercus</taxon>
    </lineage>
</organism>
<gene>
    <name evidence="2" type="ORF">CFP56_032231</name>
</gene>
<name>A0AAW0LT88_QUESU</name>
<dbReference type="AlphaFoldDB" id="A0AAW0LT88"/>
<evidence type="ECO:0000313" key="3">
    <source>
        <dbReference type="Proteomes" id="UP000237347"/>
    </source>
</evidence>
<reference evidence="2 3" key="1">
    <citation type="journal article" date="2018" name="Sci. Data">
        <title>The draft genome sequence of cork oak.</title>
        <authorList>
            <person name="Ramos A.M."/>
            <person name="Usie A."/>
            <person name="Barbosa P."/>
            <person name="Barros P.M."/>
            <person name="Capote T."/>
            <person name="Chaves I."/>
            <person name="Simoes F."/>
            <person name="Abreu I."/>
            <person name="Carrasquinho I."/>
            <person name="Faro C."/>
            <person name="Guimaraes J.B."/>
            <person name="Mendonca D."/>
            <person name="Nobrega F."/>
            <person name="Rodrigues L."/>
            <person name="Saibo N.J.M."/>
            <person name="Varela M.C."/>
            <person name="Egas C."/>
            <person name="Matos J."/>
            <person name="Miguel C.M."/>
            <person name="Oliveira M.M."/>
            <person name="Ricardo C.P."/>
            <person name="Goncalves S."/>
        </authorList>
    </citation>
    <scope>NUCLEOTIDE SEQUENCE [LARGE SCALE GENOMIC DNA]</scope>
    <source>
        <strain evidence="3">cv. HL8</strain>
    </source>
</reference>
<feature type="compositionally biased region" description="Basic and acidic residues" evidence="1">
    <location>
        <begin position="161"/>
        <end position="172"/>
    </location>
</feature>
<feature type="compositionally biased region" description="Basic and acidic residues" evidence="1">
    <location>
        <begin position="127"/>
        <end position="136"/>
    </location>
</feature>
<evidence type="ECO:0000256" key="1">
    <source>
        <dbReference type="SAM" id="MobiDB-lite"/>
    </source>
</evidence>
<comment type="caution">
    <text evidence="2">The sequence shown here is derived from an EMBL/GenBank/DDBJ whole genome shotgun (WGS) entry which is preliminary data.</text>
</comment>
<dbReference type="Proteomes" id="UP000237347">
    <property type="component" value="Unassembled WGS sequence"/>
</dbReference>
<keyword evidence="3" id="KW-1185">Reference proteome</keyword>